<organism evidence="3 4">
    <name type="scientific">Blyttiomyces helicus</name>
    <dbReference type="NCBI Taxonomy" id="388810"/>
    <lineage>
        <taxon>Eukaryota</taxon>
        <taxon>Fungi</taxon>
        <taxon>Fungi incertae sedis</taxon>
        <taxon>Chytridiomycota</taxon>
        <taxon>Chytridiomycota incertae sedis</taxon>
        <taxon>Chytridiomycetes</taxon>
        <taxon>Chytridiomycetes incertae sedis</taxon>
        <taxon>Blyttiomyces</taxon>
    </lineage>
</organism>
<feature type="compositionally biased region" description="Acidic residues" evidence="1">
    <location>
        <begin position="407"/>
        <end position="416"/>
    </location>
</feature>
<evidence type="ECO:0000313" key="3">
    <source>
        <dbReference type="EMBL" id="RKO90126.1"/>
    </source>
</evidence>
<name>A0A4P9WHV3_9FUNG</name>
<dbReference type="EMBL" id="KZ995711">
    <property type="protein sequence ID" value="RKO90126.1"/>
    <property type="molecule type" value="Genomic_DNA"/>
</dbReference>
<feature type="region of interest" description="Disordered" evidence="1">
    <location>
        <begin position="393"/>
        <end position="486"/>
    </location>
</feature>
<feature type="compositionally biased region" description="Low complexity" evidence="1">
    <location>
        <begin position="417"/>
        <end position="458"/>
    </location>
</feature>
<keyword evidence="2" id="KW-0472">Membrane</keyword>
<reference evidence="4" key="1">
    <citation type="journal article" date="2018" name="Nat. Microbiol.">
        <title>Leveraging single-cell genomics to expand the fungal tree of life.</title>
        <authorList>
            <person name="Ahrendt S.R."/>
            <person name="Quandt C.A."/>
            <person name="Ciobanu D."/>
            <person name="Clum A."/>
            <person name="Salamov A."/>
            <person name="Andreopoulos B."/>
            <person name="Cheng J.F."/>
            <person name="Woyke T."/>
            <person name="Pelin A."/>
            <person name="Henrissat B."/>
            <person name="Reynolds N.K."/>
            <person name="Benny G.L."/>
            <person name="Smith M.E."/>
            <person name="James T.Y."/>
            <person name="Grigoriev I.V."/>
        </authorList>
    </citation>
    <scope>NUCLEOTIDE SEQUENCE [LARGE SCALE GENOMIC DNA]</scope>
</reference>
<proteinExistence type="predicted"/>
<gene>
    <name evidence="3" type="ORF">BDK51DRAFT_46534</name>
</gene>
<keyword evidence="2" id="KW-1133">Transmembrane helix</keyword>
<feature type="transmembrane region" description="Helical" evidence="2">
    <location>
        <begin position="158"/>
        <end position="181"/>
    </location>
</feature>
<evidence type="ECO:0000256" key="2">
    <source>
        <dbReference type="SAM" id="Phobius"/>
    </source>
</evidence>
<feature type="compositionally biased region" description="Basic and acidic residues" evidence="1">
    <location>
        <begin position="1"/>
        <end position="23"/>
    </location>
</feature>
<feature type="compositionally biased region" description="Polar residues" evidence="1">
    <location>
        <begin position="232"/>
        <end position="246"/>
    </location>
</feature>
<evidence type="ECO:0000256" key="1">
    <source>
        <dbReference type="SAM" id="MobiDB-lite"/>
    </source>
</evidence>
<dbReference type="Proteomes" id="UP000269721">
    <property type="component" value="Unassembled WGS sequence"/>
</dbReference>
<feature type="compositionally biased region" description="Basic and acidic residues" evidence="1">
    <location>
        <begin position="253"/>
        <end position="265"/>
    </location>
</feature>
<keyword evidence="4" id="KW-1185">Reference proteome</keyword>
<protein>
    <submittedName>
        <fullName evidence="3">Uncharacterized protein</fullName>
    </submittedName>
</protein>
<accession>A0A4P9WHV3</accession>
<dbReference type="AlphaFoldDB" id="A0A4P9WHV3"/>
<keyword evidence="2" id="KW-0812">Transmembrane</keyword>
<evidence type="ECO:0000313" key="4">
    <source>
        <dbReference type="Proteomes" id="UP000269721"/>
    </source>
</evidence>
<sequence length="486" mass="52015">MLDLPRLRAEVPQRRSGGRDGGGRHRNGGDGNFSSTEDQGPPAHFSGRVAGMLNVALSSLRMGVARFLRNILTPHSSFFCEDFGIYCIAKCIIPYVDDARRFHHPLRDYKPGCLSHYPDDVLVYHDDPFDPGSGTLSNKGNNTMDTADGSPSSTPPGVIIGALVAALVLFALLFLLAAVVIQYRRNRGEDAAELPFTIPWLLPGGRSGYKARDVGVPTLIRHVSWETERPRVSSSTNRTRTPNASPRPSPARTEIKIRNLGDSPHRSSAIPPVPELPGEIPPHLLMVPRPAFDTIGRRERYWSAGSAPSTTSADPWARHFSIPAPSHPTTPAVAAVQPSAPSAYPTPAPIARTRIVPNPTPPVLANTAATLAPPLPIPRRSPLSDSFTAEALAERRGSTGSLSSIPEESEGSDESDFSSIASSMDESTKAGASSSVGTVSAQWASRTSLSSARSSLSREIVFDNPSRDPASANSAHVMAAFRPRGR</sequence>
<feature type="region of interest" description="Disordered" evidence="1">
    <location>
        <begin position="226"/>
        <end position="267"/>
    </location>
</feature>
<feature type="region of interest" description="Disordered" evidence="1">
    <location>
        <begin position="1"/>
        <end position="45"/>
    </location>
</feature>